<dbReference type="GO" id="GO:0016757">
    <property type="term" value="F:glycosyltransferase activity"/>
    <property type="evidence" value="ECO:0007669"/>
    <property type="project" value="InterPro"/>
</dbReference>
<accession>A0A1G1XAT5</accession>
<dbReference type="Pfam" id="PF13439">
    <property type="entry name" value="Glyco_transf_4"/>
    <property type="match status" value="1"/>
</dbReference>
<dbReference type="Proteomes" id="UP000177941">
    <property type="component" value="Unassembled WGS sequence"/>
</dbReference>
<evidence type="ECO:0000259" key="2">
    <source>
        <dbReference type="Pfam" id="PF13439"/>
    </source>
</evidence>
<dbReference type="Pfam" id="PF00534">
    <property type="entry name" value="Glycos_transf_1"/>
    <property type="match status" value="1"/>
</dbReference>
<dbReference type="AlphaFoldDB" id="A0A1G1XAT5"/>
<protein>
    <recommendedName>
        <fullName evidence="5">Glycosyl transferase family 1</fullName>
    </recommendedName>
</protein>
<dbReference type="CDD" id="cd03822">
    <property type="entry name" value="GT4_mannosyltransferase-like"/>
    <property type="match status" value="1"/>
</dbReference>
<dbReference type="SUPFAM" id="SSF53756">
    <property type="entry name" value="UDP-Glycosyltransferase/glycogen phosphorylase"/>
    <property type="match status" value="1"/>
</dbReference>
<dbReference type="EMBL" id="MHHS01000017">
    <property type="protein sequence ID" value="OGY37185.1"/>
    <property type="molecule type" value="Genomic_DNA"/>
</dbReference>
<sequence length="389" mass="43986">MFSFGSIFQQYTPVKVLYVSSYIPKKCGIATYTKDLTNAVNLLNPERLAEIIAIDDPLENLPYPWEVTHKISEDDLLEYKRMAEQVNTSGADVVSLQHEFGLYGGAGGSHILAFIDNVKLPLVTTLHTVISDPTNEYGVVLKKIVDASTVLVVMMQDGAEKLKTLYEVPEEKIVVIPHGVPNTPFQSSDKAKRVKKMQNRIVLGNINLLSPNKGVEYALDAVAEIAKTHPEVLYLIIGQTHPKLLKQNGEQYRNFLKKKVRELGIQNNVKFVNKYIELHDLTRWLSAFDFYITPYLDPEQVTSGALAYAVGAGKLCISTPYIYAKEVLAHNRGVIVPFKDSRAIAQAVIRLWNNKEEKYELEKNSYRFGRTMTWPNVAQQYLAIFRKFS</sequence>
<name>A0A1G1XAT5_9BACT</name>
<evidence type="ECO:0000313" key="3">
    <source>
        <dbReference type="EMBL" id="OGY37185.1"/>
    </source>
</evidence>
<dbReference type="InterPro" id="IPR001296">
    <property type="entry name" value="Glyco_trans_1"/>
</dbReference>
<feature type="domain" description="Glycosyl transferase family 1" evidence="1">
    <location>
        <begin position="192"/>
        <end position="367"/>
    </location>
</feature>
<dbReference type="InterPro" id="IPR028098">
    <property type="entry name" value="Glyco_trans_4-like_N"/>
</dbReference>
<evidence type="ECO:0000259" key="1">
    <source>
        <dbReference type="Pfam" id="PF00534"/>
    </source>
</evidence>
<gene>
    <name evidence="3" type="ORF">A3E36_04220</name>
</gene>
<dbReference type="PANTHER" id="PTHR12526:SF572">
    <property type="entry name" value="BLL5144 PROTEIN"/>
    <property type="match status" value="1"/>
</dbReference>
<feature type="domain" description="Glycosyltransferase subfamily 4-like N-terminal" evidence="2">
    <location>
        <begin position="62"/>
        <end position="180"/>
    </location>
</feature>
<evidence type="ECO:0008006" key="5">
    <source>
        <dbReference type="Google" id="ProtNLM"/>
    </source>
</evidence>
<comment type="caution">
    <text evidence="3">The sequence shown here is derived from an EMBL/GenBank/DDBJ whole genome shotgun (WGS) entry which is preliminary data.</text>
</comment>
<organism evidence="3 4">
    <name type="scientific">Candidatus Andersenbacteria bacterium RIFCSPHIGHO2_12_FULL_45_11b</name>
    <dbReference type="NCBI Taxonomy" id="1797282"/>
    <lineage>
        <taxon>Bacteria</taxon>
        <taxon>Candidatus Anderseniibacteriota</taxon>
    </lineage>
</organism>
<evidence type="ECO:0000313" key="4">
    <source>
        <dbReference type="Proteomes" id="UP000177941"/>
    </source>
</evidence>
<proteinExistence type="predicted"/>
<dbReference type="PANTHER" id="PTHR12526">
    <property type="entry name" value="GLYCOSYLTRANSFERASE"/>
    <property type="match status" value="1"/>
</dbReference>
<dbReference type="Gene3D" id="3.40.50.2000">
    <property type="entry name" value="Glycogen Phosphorylase B"/>
    <property type="match status" value="2"/>
</dbReference>
<reference evidence="3 4" key="1">
    <citation type="journal article" date="2016" name="Nat. Commun.">
        <title>Thousands of microbial genomes shed light on interconnected biogeochemical processes in an aquifer system.</title>
        <authorList>
            <person name="Anantharaman K."/>
            <person name="Brown C.T."/>
            <person name="Hug L.A."/>
            <person name="Sharon I."/>
            <person name="Castelle C.J."/>
            <person name="Probst A.J."/>
            <person name="Thomas B.C."/>
            <person name="Singh A."/>
            <person name="Wilkins M.J."/>
            <person name="Karaoz U."/>
            <person name="Brodie E.L."/>
            <person name="Williams K.H."/>
            <person name="Hubbard S.S."/>
            <person name="Banfield J.F."/>
        </authorList>
    </citation>
    <scope>NUCLEOTIDE SEQUENCE [LARGE SCALE GENOMIC DNA]</scope>
</reference>